<name>A0A101JM56_9ACTN</name>
<dbReference type="GO" id="GO:0003677">
    <property type="term" value="F:DNA binding"/>
    <property type="evidence" value="ECO:0007669"/>
    <property type="project" value="UniProtKB-UniRule"/>
</dbReference>
<dbReference type="PANTHER" id="PTHR47506">
    <property type="entry name" value="TRANSCRIPTIONAL REGULATORY PROTEIN"/>
    <property type="match status" value="1"/>
</dbReference>
<sequence length="215" mass="23680">MSDTPPAEPPRKRRRSAQGEATRRRILEAADELMFKRGVTATSIDDILLATGTSKSQLYSHFGDRERLVRAVVRHRGDVVLEREHGRLQRLRTFSGLVRWRDALVEANKLNGGAFGCGLGSMAAELADQDEQSRVALAETFARWQQLLSDGFVRMQKSNVLRDDADPETLATFLMAALQGGYLLAEAAHSVAPMAVALDMALEQVRSYLVSTPAA</sequence>
<keyword evidence="1" id="KW-0805">Transcription regulation</keyword>
<evidence type="ECO:0000313" key="8">
    <source>
        <dbReference type="Proteomes" id="UP000053244"/>
    </source>
</evidence>
<dbReference type="SUPFAM" id="SSF46689">
    <property type="entry name" value="Homeodomain-like"/>
    <property type="match status" value="1"/>
</dbReference>
<feature type="domain" description="HTH tetR-type" evidence="6">
    <location>
        <begin position="20"/>
        <end position="80"/>
    </location>
</feature>
<proteinExistence type="predicted"/>
<evidence type="ECO:0000256" key="5">
    <source>
        <dbReference type="SAM" id="MobiDB-lite"/>
    </source>
</evidence>
<dbReference type="PROSITE" id="PS50977">
    <property type="entry name" value="HTH_TETR_2"/>
    <property type="match status" value="1"/>
</dbReference>
<dbReference type="OrthoDB" id="3827407at2"/>
<comment type="caution">
    <text evidence="7">The sequence shown here is derived from an EMBL/GenBank/DDBJ whole genome shotgun (WGS) entry which is preliminary data.</text>
</comment>
<dbReference type="Proteomes" id="UP000053244">
    <property type="component" value="Unassembled WGS sequence"/>
</dbReference>
<dbReference type="RefSeq" id="WP_067697363.1">
    <property type="nucleotide sequence ID" value="NZ_LLZH01000279.1"/>
</dbReference>
<feature type="DNA-binding region" description="H-T-H motif" evidence="4">
    <location>
        <begin position="43"/>
        <end position="62"/>
    </location>
</feature>
<dbReference type="SUPFAM" id="SSF48498">
    <property type="entry name" value="Tetracyclin repressor-like, C-terminal domain"/>
    <property type="match status" value="1"/>
</dbReference>
<dbReference type="PANTHER" id="PTHR47506:SF1">
    <property type="entry name" value="HTH-TYPE TRANSCRIPTIONAL REGULATOR YJDC"/>
    <property type="match status" value="1"/>
</dbReference>
<keyword evidence="3" id="KW-0804">Transcription</keyword>
<dbReference type="InterPro" id="IPR036271">
    <property type="entry name" value="Tet_transcr_reg_TetR-rel_C_sf"/>
</dbReference>
<dbReference type="InterPro" id="IPR009057">
    <property type="entry name" value="Homeodomain-like_sf"/>
</dbReference>
<accession>A0A101JM56</accession>
<protein>
    <submittedName>
        <fullName evidence="7">TetR family transcriptional regulator</fullName>
    </submittedName>
</protein>
<gene>
    <name evidence="7" type="ORF">ADL15_27820</name>
</gene>
<reference evidence="7 8" key="1">
    <citation type="submission" date="2015-10" db="EMBL/GenBank/DDBJ databases">
        <authorList>
            <person name="Gilbert D.G."/>
        </authorList>
    </citation>
    <scope>NUCLEOTIDE SEQUENCE [LARGE SCALE GENOMIC DNA]</scope>
    <source>
        <strain evidence="7 8">NRRL B-16712</strain>
    </source>
</reference>
<evidence type="ECO:0000256" key="1">
    <source>
        <dbReference type="ARBA" id="ARBA00023015"/>
    </source>
</evidence>
<dbReference type="AlphaFoldDB" id="A0A101JM56"/>
<evidence type="ECO:0000256" key="2">
    <source>
        <dbReference type="ARBA" id="ARBA00023125"/>
    </source>
</evidence>
<keyword evidence="2 4" id="KW-0238">DNA-binding</keyword>
<dbReference type="Pfam" id="PF21993">
    <property type="entry name" value="TetR_C_13_2"/>
    <property type="match status" value="1"/>
</dbReference>
<evidence type="ECO:0000259" key="6">
    <source>
        <dbReference type="PROSITE" id="PS50977"/>
    </source>
</evidence>
<feature type="region of interest" description="Disordered" evidence="5">
    <location>
        <begin position="1"/>
        <end position="21"/>
    </location>
</feature>
<dbReference type="Gene3D" id="1.10.357.10">
    <property type="entry name" value="Tetracycline Repressor, domain 2"/>
    <property type="match status" value="1"/>
</dbReference>
<dbReference type="EMBL" id="LLZH01000279">
    <property type="protein sequence ID" value="KUL29430.1"/>
    <property type="molecule type" value="Genomic_DNA"/>
</dbReference>
<evidence type="ECO:0000313" key="7">
    <source>
        <dbReference type="EMBL" id="KUL29430.1"/>
    </source>
</evidence>
<evidence type="ECO:0000256" key="4">
    <source>
        <dbReference type="PROSITE-ProRule" id="PRU00335"/>
    </source>
</evidence>
<evidence type="ECO:0000256" key="3">
    <source>
        <dbReference type="ARBA" id="ARBA00023163"/>
    </source>
</evidence>
<dbReference type="InterPro" id="IPR001647">
    <property type="entry name" value="HTH_TetR"/>
</dbReference>
<dbReference type="InterPro" id="IPR054156">
    <property type="entry name" value="YxaF_TetR_C"/>
</dbReference>
<keyword evidence="8" id="KW-1185">Reference proteome</keyword>
<organism evidence="7 8">
    <name type="scientific">Actinoplanes awajinensis subsp. mycoplanecinus</name>
    <dbReference type="NCBI Taxonomy" id="135947"/>
    <lineage>
        <taxon>Bacteria</taxon>
        <taxon>Bacillati</taxon>
        <taxon>Actinomycetota</taxon>
        <taxon>Actinomycetes</taxon>
        <taxon>Micromonosporales</taxon>
        <taxon>Micromonosporaceae</taxon>
        <taxon>Actinoplanes</taxon>
    </lineage>
</organism>
<dbReference type="PRINTS" id="PR00455">
    <property type="entry name" value="HTHTETR"/>
</dbReference>
<dbReference type="Pfam" id="PF00440">
    <property type="entry name" value="TetR_N"/>
    <property type="match status" value="1"/>
</dbReference>